<dbReference type="AlphaFoldDB" id="Q6YSB6"/>
<gene>
    <name evidence="1" type="primary">P0104B02.13</name>
</gene>
<reference evidence="2" key="1">
    <citation type="journal article" date="2005" name="Nature">
        <title>The map-based sequence of the rice genome.</title>
        <authorList>
            <consortium name="International rice genome sequencing project (IRGSP)"/>
            <person name="Matsumoto T."/>
            <person name="Wu J."/>
            <person name="Kanamori H."/>
            <person name="Katayose Y."/>
            <person name="Fujisawa M."/>
            <person name="Namiki N."/>
            <person name="Mizuno H."/>
            <person name="Yamamoto K."/>
            <person name="Antonio B.A."/>
            <person name="Baba T."/>
            <person name="Sakata K."/>
            <person name="Nagamura Y."/>
            <person name="Aoki H."/>
            <person name="Arikawa K."/>
            <person name="Arita K."/>
            <person name="Bito T."/>
            <person name="Chiden Y."/>
            <person name="Fujitsuka N."/>
            <person name="Fukunaka R."/>
            <person name="Hamada M."/>
            <person name="Harada C."/>
            <person name="Hayashi A."/>
            <person name="Hijishita S."/>
            <person name="Honda M."/>
            <person name="Hosokawa S."/>
            <person name="Ichikawa Y."/>
            <person name="Idonuma A."/>
            <person name="Iijima M."/>
            <person name="Ikeda M."/>
            <person name="Ikeno M."/>
            <person name="Ito K."/>
            <person name="Ito S."/>
            <person name="Ito T."/>
            <person name="Ito Y."/>
            <person name="Ito Y."/>
            <person name="Iwabuchi A."/>
            <person name="Kamiya K."/>
            <person name="Karasawa W."/>
            <person name="Kurita K."/>
            <person name="Katagiri S."/>
            <person name="Kikuta A."/>
            <person name="Kobayashi H."/>
            <person name="Kobayashi N."/>
            <person name="Machita K."/>
            <person name="Maehara T."/>
            <person name="Masukawa M."/>
            <person name="Mizubayashi T."/>
            <person name="Mukai Y."/>
            <person name="Nagasaki H."/>
            <person name="Nagata Y."/>
            <person name="Naito S."/>
            <person name="Nakashima M."/>
            <person name="Nakama Y."/>
            <person name="Nakamichi Y."/>
            <person name="Nakamura M."/>
            <person name="Meguro A."/>
            <person name="Negishi M."/>
            <person name="Ohta I."/>
            <person name="Ohta T."/>
            <person name="Okamoto M."/>
            <person name="Ono N."/>
            <person name="Saji S."/>
            <person name="Sakaguchi M."/>
            <person name="Sakai K."/>
            <person name="Shibata M."/>
            <person name="Shimokawa T."/>
            <person name="Song J."/>
            <person name="Takazaki Y."/>
            <person name="Terasawa K."/>
            <person name="Tsugane M."/>
            <person name="Tsuji K."/>
            <person name="Ueda S."/>
            <person name="Waki K."/>
            <person name="Yamagata H."/>
            <person name="Yamamoto M."/>
            <person name="Yamamoto S."/>
            <person name="Yamane H."/>
            <person name="Yoshiki S."/>
            <person name="Yoshihara R."/>
            <person name="Yukawa K."/>
            <person name="Zhong H."/>
            <person name="Yano M."/>
            <person name="Yuan Q."/>
            <person name="Ouyang S."/>
            <person name="Liu J."/>
            <person name="Jones K.M."/>
            <person name="Gansberger K."/>
            <person name="Moffat K."/>
            <person name="Hill J."/>
            <person name="Bera J."/>
            <person name="Fadrosh D."/>
            <person name="Jin S."/>
            <person name="Johri S."/>
            <person name="Kim M."/>
            <person name="Overton L."/>
            <person name="Reardon M."/>
            <person name="Tsitrin T."/>
            <person name="Vuong H."/>
            <person name="Weaver B."/>
            <person name="Ciecko A."/>
            <person name="Tallon L."/>
            <person name="Jackson J."/>
            <person name="Pai G."/>
            <person name="Aken S.V."/>
            <person name="Utterback T."/>
            <person name="Reidmuller S."/>
            <person name="Feldblyum T."/>
            <person name="Hsiao J."/>
            <person name="Zismann V."/>
            <person name="Iobst S."/>
            <person name="de Vazeille A.R."/>
            <person name="Buell C.R."/>
            <person name="Ying K."/>
            <person name="Li Y."/>
            <person name="Lu T."/>
            <person name="Huang Y."/>
            <person name="Zhao Q."/>
            <person name="Feng Q."/>
            <person name="Zhang L."/>
            <person name="Zhu J."/>
            <person name="Weng Q."/>
            <person name="Mu J."/>
            <person name="Lu Y."/>
            <person name="Fan D."/>
            <person name="Liu Y."/>
            <person name="Guan J."/>
            <person name="Zhang Y."/>
            <person name="Yu S."/>
            <person name="Liu X."/>
            <person name="Zhang Y."/>
            <person name="Hong G."/>
            <person name="Han B."/>
            <person name="Choisne N."/>
            <person name="Demange N."/>
            <person name="Orjeda G."/>
            <person name="Samain S."/>
            <person name="Cattolico L."/>
            <person name="Pelletier E."/>
            <person name="Couloux A."/>
            <person name="Segurens B."/>
            <person name="Wincker P."/>
            <person name="D'Hont A."/>
            <person name="Scarpelli C."/>
            <person name="Weissenbach J."/>
            <person name="Salanoubat M."/>
            <person name="Quetier F."/>
            <person name="Yu Y."/>
            <person name="Kim H.R."/>
            <person name="Rambo T."/>
            <person name="Currie J."/>
            <person name="Collura K."/>
            <person name="Luo M."/>
            <person name="Yang T."/>
            <person name="Ammiraju J.S.S."/>
            <person name="Engler F."/>
            <person name="Soderlund C."/>
            <person name="Wing R.A."/>
            <person name="Palmer L.E."/>
            <person name="de la Bastide M."/>
            <person name="Spiegel L."/>
            <person name="Nascimento L."/>
            <person name="Zutavern T."/>
            <person name="O'Shaughnessy A."/>
            <person name="Dike S."/>
            <person name="Dedhia N."/>
            <person name="Preston R."/>
            <person name="Balija V."/>
            <person name="McCombie W.R."/>
            <person name="Chow T."/>
            <person name="Chen H."/>
            <person name="Chung M."/>
            <person name="Chen C."/>
            <person name="Shaw J."/>
            <person name="Wu H."/>
            <person name="Hsiao K."/>
            <person name="Chao Y."/>
            <person name="Chu M."/>
            <person name="Cheng C."/>
            <person name="Hour A."/>
            <person name="Lee P."/>
            <person name="Lin S."/>
            <person name="Lin Y."/>
            <person name="Liou J."/>
            <person name="Liu S."/>
            <person name="Hsing Y."/>
            <person name="Raghuvanshi S."/>
            <person name="Mohanty A."/>
            <person name="Bharti A.K."/>
            <person name="Gaur A."/>
            <person name="Gupta V."/>
            <person name="Kumar D."/>
            <person name="Ravi V."/>
            <person name="Vij S."/>
            <person name="Kapur A."/>
            <person name="Khurana P."/>
            <person name="Khurana P."/>
            <person name="Khurana J.P."/>
            <person name="Tyagi A.K."/>
            <person name="Gaikwad K."/>
            <person name="Singh A."/>
            <person name="Dalal V."/>
            <person name="Srivastava S."/>
            <person name="Dixit A."/>
            <person name="Pal A.K."/>
            <person name="Ghazi I.A."/>
            <person name="Yadav M."/>
            <person name="Pandit A."/>
            <person name="Bhargava A."/>
            <person name="Sureshbabu K."/>
            <person name="Batra K."/>
            <person name="Sharma T.R."/>
            <person name="Mohapatra T."/>
            <person name="Singh N.K."/>
            <person name="Messing J."/>
            <person name="Nelson A.B."/>
            <person name="Fuks G."/>
            <person name="Kavchok S."/>
            <person name="Keizer G."/>
            <person name="Linton E."/>
            <person name="Llaca V."/>
            <person name="Song R."/>
            <person name="Tanyolac B."/>
            <person name="Young S."/>
            <person name="Ho-Il K."/>
            <person name="Hahn J.H."/>
            <person name="Sangsakoo G."/>
            <person name="Vanavichit A."/>
            <person name="de Mattos Luiz.A.T."/>
            <person name="Zimmer P.D."/>
            <person name="Malone G."/>
            <person name="Dellagostin O."/>
            <person name="de Oliveira A.C."/>
            <person name="Bevan M."/>
            <person name="Bancroft I."/>
            <person name="Minx P."/>
            <person name="Cordum H."/>
            <person name="Wilson R."/>
            <person name="Cheng Z."/>
            <person name="Jin W."/>
            <person name="Jiang J."/>
            <person name="Leong S.A."/>
            <person name="Iwama H."/>
            <person name="Gojobori T."/>
            <person name="Itoh T."/>
            <person name="Niimura Y."/>
            <person name="Fujii Y."/>
            <person name="Habara T."/>
            <person name="Sakai H."/>
            <person name="Sato Y."/>
            <person name="Wilson G."/>
            <person name="Kumar K."/>
            <person name="McCouch S."/>
            <person name="Juretic N."/>
            <person name="Hoen D."/>
            <person name="Wright S."/>
            <person name="Bruskiewich R."/>
            <person name="Bureau T."/>
            <person name="Miyao A."/>
            <person name="Hirochika H."/>
            <person name="Nishikawa T."/>
            <person name="Kadowaki K."/>
            <person name="Sugiura M."/>
            <person name="Burr B."/>
            <person name="Sasaki T."/>
        </authorList>
    </citation>
    <scope>NUCLEOTIDE SEQUENCE [LARGE SCALE GENOMIC DNA]</scope>
    <source>
        <strain evidence="2">cv. Nipponbare</strain>
    </source>
</reference>
<evidence type="ECO:0000313" key="2">
    <source>
        <dbReference type="Proteomes" id="UP000000763"/>
    </source>
</evidence>
<accession>Q6YSB6</accession>
<reference evidence="2" key="2">
    <citation type="journal article" date="2008" name="Nucleic Acids Res.">
        <title>The rice annotation project database (RAP-DB): 2008 update.</title>
        <authorList>
            <consortium name="The rice annotation project (RAP)"/>
        </authorList>
    </citation>
    <scope>GENOME REANNOTATION</scope>
    <source>
        <strain evidence="2">cv. Nipponbare</strain>
    </source>
</reference>
<sequence>MREGGALLQVESRGRSYRDSIVSSRRRVLAQARRAARGEAVKKTTQVWRTG</sequence>
<dbReference type="EMBL" id="AP006461">
    <property type="protein sequence ID" value="BAD10767.1"/>
    <property type="molecule type" value="Genomic_DNA"/>
</dbReference>
<protein>
    <submittedName>
        <fullName evidence="1">Uncharacterized protein</fullName>
    </submittedName>
</protein>
<organism evidence="1 2">
    <name type="scientific">Oryza sativa subsp. japonica</name>
    <name type="common">Rice</name>
    <dbReference type="NCBI Taxonomy" id="39947"/>
    <lineage>
        <taxon>Eukaryota</taxon>
        <taxon>Viridiplantae</taxon>
        <taxon>Streptophyta</taxon>
        <taxon>Embryophyta</taxon>
        <taxon>Tracheophyta</taxon>
        <taxon>Spermatophyta</taxon>
        <taxon>Magnoliopsida</taxon>
        <taxon>Liliopsida</taxon>
        <taxon>Poales</taxon>
        <taxon>Poaceae</taxon>
        <taxon>BOP clade</taxon>
        <taxon>Oryzoideae</taxon>
        <taxon>Oryzeae</taxon>
        <taxon>Oryzinae</taxon>
        <taxon>Oryza</taxon>
        <taxon>Oryza sativa</taxon>
    </lineage>
</organism>
<evidence type="ECO:0000313" key="1">
    <source>
        <dbReference type="EMBL" id="BAD10767.1"/>
    </source>
</evidence>
<proteinExistence type="predicted"/>
<dbReference type="Proteomes" id="UP000000763">
    <property type="component" value="Chromosome 8"/>
</dbReference>
<name>Q6YSB6_ORYSJ</name>